<evidence type="ECO:0000313" key="3">
    <source>
        <dbReference type="Proteomes" id="UP000181962"/>
    </source>
</evidence>
<feature type="transmembrane region" description="Helical" evidence="1">
    <location>
        <begin position="98"/>
        <end position="117"/>
    </location>
</feature>
<evidence type="ECO:0000313" key="2">
    <source>
        <dbReference type="EMBL" id="APG10465.1"/>
    </source>
</evidence>
<accession>A0A1L3FAZ1</accession>
<keyword evidence="1" id="KW-1133">Transmembrane helix</keyword>
<name>A0A1L3FAZ1_BRAJP</name>
<reference evidence="2 3" key="1">
    <citation type="submission" date="2016-11" db="EMBL/GenBank/DDBJ databases">
        <title>Complete Genome Sequence of Bradyrhizobium sp. strain J5, an isolated from soybean nodule in Hokkaido.</title>
        <authorList>
            <person name="Kanehara K."/>
        </authorList>
    </citation>
    <scope>NUCLEOTIDE SEQUENCE [LARGE SCALE GENOMIC DNA]</scope>
    <source>
        <strain evidence="2 3">J5</strain>
    </source>
</reference>
<organism evidence="2 3">
    <name type="scientific">Bradyrhizobium japonicum</name>
    <dbReference type="NCBI Taxonomy" id="375"/>
    <lineage>
        <taxon>Bacteria</taxon>
        <taxon>Pseudomonadati</taxon>
        <taxon>Pseudomonadota</taxon>
        <taxon>Alphaproteobacteria</taxon>
        <taxon>Hyphomicrobiales</taxon>
        <taxon>Nitrobacteraceae</taxon>
        <taxon>Bradyrhizobium</taxon>
    </lineage>
</organism>
<gene>
    <name evidence="2" type="ORF">BKD09_19230</name>
</gene>
<sequence length="118" mass="12734">MQRDRDGPRRHVITRTQPDDVRFRGMIGSQSKTSDHANSLRGDYDRLLSCVSPCIEFVSVLIRWTAHIDGLVINALKLAGAAALLLITAGAWPNPRHGAAIALGVCILAAVVLHFAAP</sequence>
<evidence type="ECO:0000256" key="1">
    <source>
        <dbReference type="SAM" id="Phobius"/>
    </source>
</evidence>
<keyword evidence="1" id="KW-0472">Membrane</keyword>
<dbReference type="AlphaFoldDB" id="A0A1L3FAZ1"/>
<dbReference type="EMBL" id="CP017637">
    <property type="protein sequence ID" value="APG10465.1"/>
    <property type="molecule type" value="Genomic_DNA"/>
</dbReference>
<dbReference type="Proteomes" id="UP000181962">
    <property type="component" value="Chromosome"/>
</dbReference>
<feature type="transmembrane region" description="Helical" evidence="1">
    <location>
        <begin position="71"/>
        <end position="92"/>
    </location>
</feature>
<keyword evidence="1" id="KW-0812">Transmembrane</keyword>
<proteinExistence type="predicted"/>
<protein>
    <submittedName>
        <fullName evidence="2">Uncharacterized protein</fullName>
    </submittedName>
</protein>